<protein>
    <recommendedName>
        <fullName evidence="3">DNA-binding protein</fullName>
    </recommendedName>
</protein>
<evidence type="ECO:0000313" key="2">
    <source>
        <dbReference type="Proteomes" id="UP000515489"/>
    </source>
</evidence>
<evidence type="ECO:0008006" key="3">
    <source>
        <dbReference type="Google" id="ProtNLM"/>
    </source>
</evidence>
<dbReference type="AlphaFoldDB" id="A0A7G7W7H0"/>
<organism evidence="1 2">
    <name type="scientific">Hymenobacter sediminicola</name>
    <dbReference type="NCBI Taxonomy" id="2761579"/>
    <lineage>
        <taxon>Bacteria</taxon>
        <taxon>Pseudomonadati</taxon>
        <taxon>Bacteroidota</taxon>
        <taxon>Cytophagia</taxon>
        <taxon>Cytophagales</taxon>
        <taxon>Hymenobacteraceae</taxon>
        <taxon>Hymenobacter</taxon>
    </lineage>
</organism>
<proteinExistence type="predicted"/>
<reference evidence="1 2" key="1">
    <citation type="submission" date="2020-08" db="EMBL/GenBank/DDBJ databases">
        <title>Hymenobacter sp. S2-20-2 genome sequencing.</title>
        <authorList>
            <person name="Jin L."/>
        </authorList>
    </citation>
    <scope>NUCLEOTIDE SEQUENCE [LARGE SCALE GENOMIC DNA]</scope>
    <source>
        <strain evidence="1 2">S2-20-2</strain>
    </source>
</reference>
<name>A0A7G7W7H0_9BACT</name>
<sequence>MGLFDAAKPVGVEIKGNILHCVICRHNRFWRRDAQLHTGSSTFLQLEWLDATAVCYECDNCGYIHWFMPQG</sequence>
<dbReference type="EMBL" id="CP060202">
    <property type="protein sequence ID" value="QNH62313.1"/>
    <property type="molecule type" value="Genomic_DNA"/>
</dbReference>
<evidence type="ECO:0000313" key="1">
    <source>
        <dbReference type="EMBL" id="QNH62313.1"/>
    </source>
</evidence>
<keyword evidence="2" id="KW-1185">Reference proteome</keyword>
<gene>
    <name evidence="1" type="ORF">H4317_00345</name>
</gene>
<dbReference type="RefSeq" id="WP_185888226.1">
    <property type="nucleotide sequence ID" value="NZ_CP060202.1"/>
</dbReference>
<dbReference type="Proteomes" id="UP000515489">
    <property type="component" value="Chromosome"/>
</dbReference>
<dbReference type="KEGG" id="hsk:H4317_00345"/>
<accession>A0A7G7W7H0</accession>